<proteinExistence type="predicted"/>
<organism evidence="3 4">
    <name type="scientific">Corchorus capsularis</name>
    <name type="common">Jute</name>
    <dbReference type="NCBI Taxonomy" id="210143"/>
    <lineage>
        <taxon>Eukaryota</taxon>
        <taxon>Viridiplantae</taxon>
        <taxon>Streptophyta</taxon>
        <taxon>Embryophyta</taxon>
        <taxon>Tracheophyta</taxon>
        <taxon>Spermatophyta</taxon>
        <taxon>Magnoliopsida</taxon>
        <taxon>eudicotyledons</taxon>
        <taxon>Gunneridae</taxon>
        <taxon>Pentapetalae</taxon>
        <taxon>rosids</taxon>
        <taxon>malvids</taxon>
        <taxon>Malvales</taxon>
        <taxon>Malvaceae</taxon>
        <taxon>Grewioideae</taxon>
        <taxon>Apeibeae</taxon>
        <taxon>Corchorus</taxon>
    </lineage>
</organism>
<feature type="compositionally biased region" description="Basic and acidic residues" evidence="2">
    <location>
        <begin position="1"/>
        <end position="27"/>
    </location>
</feature>
<dbReference type="Gramene" id="OMP10585">
    <property type="protein sequence ID" value="OMP10585"/>
    <property type="gene ID" value="CCACVL1_00861"/>
</dbReference>
<dbReference type="EMBL" id="AWWV01002153">
    <property type="protein sequence ID" value="OMP10585.1"/>
    <property type="molecule type" value="Genomic_DNA"/>
</dbReference>
<reference evidence="3 4" key="1">
    <citation type="submission" date="2013-09" db="EMBL/GenBank/DDBJ databases">
        <title>Corchorus capsularis genome sequencing.</title>
        <authorList>
            <person name="Alam M."/>
            <person name="Haque M.S."/>
            <person name="Islam M.S."/>
            <person name="Emdad E.M."/>
            <person name="Islam M.M."/>
            <person name="Ahmed B."/>
            <person name="Halim A."/>
            <person name="Hossen Q.M.M."/>
            <person name="Hossain M.Z."/>
            <person name="Ahmed R."/>
            <person name="Khan M.M."/>
            <person name="Islam R."/>
            <person name="Rashid M.M."/>
            <person name="Khan S.A."/>
            <person name="Rahman M.S."/>
            <person name="Alam M."/>
        </authorList>
    </citation>
    <scope>NUCLEOTIDE SEQUENCE [LARGE SCALE GENOMIC DNA]</scope>
    <source>
        <strain evidence="4">cv. CVL-1</strain>
        <tissue evidence="3">Whole seedling</tissue>
    </source>
</reference>
<gene>
    <name evidence="3" type="ORF">CCACVL1_00861</name>
</gene>
<name>A0A1R3KU34_COCAP</name>
<evidence type="ECO:0000256" key="1">
    <source>
        <dbReference type="ARBA" id="ARBA00004141"/>
    </source>
</evidence>
<comment type="subcellular location">
    <subcellularLocation>
        <location evidence="1">Membrane</location>
        <topology evidence="1">Multi-pass membrane protein</topology>
    </subcellularLocation>
</comment>
<dbReference type="InterPro" id="IPR008896">
    <property type="entry name" value="TIC214"/>
</dbReference>
<feature type="non-terminal residue" evidence="3">
    <location>
        <position position="1"/>
    </location>
</feature>
<accession>A0A1R3KU34</accession>
<dbReference type="OrthoDB" id="1001261at2759"/>
<sequence>GTDTYTKTDDTDTYTKTDDTDTYTKTDDTDETDDTDDTNEPKDEEPPAEVALIRYSEQPDFRRDIIRGSMRVQRCKTVISE</sequence>
<feature type="non-terminal residue" evidence="3">
    <location>
        <position position="81"/>
    </location>
</feature>
<evidence type="ECO:0000313" key="3">
    <source>
        <dbReference type="EMBL" id="OMP10585.1"/>
    </source>
</evidence>
<dbReference type="GO" id="GO:0016020">
    <property type="term" value="C:membrane"/>
    <property type="evidence" value="ECO:0007669"/>
    <property type="project" value="UniProtKB-SubCell"/>
</dbReference>
<feature type="compositionally biased region" description="Acidic residues" evidence="2">
    <location>
        <begin position="28"/>
        <end position="38"/>
    </location>
</feature>
<evidence type="ECO:0000313" key="4">
    <source>
        <dbReference type="Proteomes" id="UP000188268"/>
    </source>
</evidence>
<protein>
    <submittedName>
        <fullName evidence="3">Uncharacterized protein</fullName>
    </submittedName>
</protein>
<dbReference type="Proteomes" id="UP000188268">
    <property type="component" value="Unassembled WGS sequence"/>
</dbReference>
<dbReference type="Pfam" id="PF05758">
    <property type="entry name" value="Ycf1"/>
    <property type="match status" value="1"/>
</dbReference>
<keyword evidence="4" id="KW-1185">Reference proteome</keyword>
<evidence type="ECO:0000256" key="2">
    <source>
        <dbReference type="SAM" id="MobiDB-lite"/>
    </source>
</evidence>
<feature type="region of interest" description="Disordered" evidence="2">
    <location>
        <begin position="1"/>
        <end position="51"/>
    </location>
</feature>
<dbReference type="AlphaFoldDB" id="A0A1R3KU34"/>
<comment type="caution">
    <text evidence="3">The sequence shown here is derived from an EMBL/GenBank/DDBJ whole genome shotgun (WGS) entry which is preliminary data.</text>
</comment>